<dbReference type="Proteomes" id="UP000199651">
    <property type="component" value="Unassembled WGS sequence"/>
</dbReference>
<dbReference type="Gene3D" id="3.40.50.150">
    <property type="entry name" value="Vaccinia Virus protein VP39"/>
    <property type="match status" value="1"/>
</dbReference>
<dbReference type="CDD" id="cd02440">
    <property type="entry name" value="AdoMet_MTases"/>
    <property type="match status" value="1"/>
</dbReference>
<dbReference type="PANTHER" id="PTHR23290">
    <property type="entry name" value="RRNA N6-ADENOSINE-METHYLTRANSFERASE METTL5"/>
    <property type="match status" value="1"/>
</dbReference>
<proteinExistence type="predicted"/>
<feature type="domain" description="N(4)-bis(aminopropyl)spermidine synthase C-terminal" evidence="1">
    <location>
        <begin position="95"/>
        <end position="264"/>
    </location>
</feature>
<dbReference type="InterPro" id="IPR051720">
    <property type="entry name" value="rRNA_MeTrfase/Polyamine_Synth"/>
</dbReference>
<dbReference type="STRING" id="504798.SAMN05421871_101476"/>
<dbReference type="GO" id="GO:0008168">
    <property type="term" value="F:methyltransferase activity"/>
    <property type="evidence" value="ECO:0007669"/>
    <property type="project" value="InterPro"/>
</dbReference>
<dbReference type="InterPro" id="IPR002052">
    <property type="entry name" value="DNA_methylase_N6_adenine_CS"/>
</dbReference>
<dbReference type="SUPFAM" id="SSF53335">
    <property type="entry name" value="S-adenosyl-L-methionine-dependent methyltransferases"/>
    <property type="match status" value="1"/>
</dbReference>
<evidence type="ECO:0000313" key="3">
    <source>
        <dbReference type="Proteomes" id="UP000199651"/>
    </source>
</evidence>
<dbReference type="GO" id="GO:0003676">
    <property type="term" value="F:nucleic acid binding"/>
    <property type="evidence" value="ECO:0007669"/>
    <property type="project" value="InterPro"/>
</dbReference>
<dbReference type="PROSITE" id="PS00092">
    <property type="entry name" value="N6_MTASE"/>
    <property type="match status" value="1"/>
</dbReference>
<dbReference type="PANTHER" id="PTHR23290:SF0">
    <property type="entry name" value="RRNA N6-ADENOSINE-METHYLTRANSFERASE METTL5"/>
    <property type="match status" value="1"/>
</dbReference>
<dbReference type="RefSeq" id="WP_091381668.1">
    <property type="nucleotide sequence ID" value="NZ_FNDV01000001.1"/>
</dbReference>
<dbReference type="GO" id="GO:0006596">
    <property type="term" value="P:polyamine biosynthetic process"/>
    <property type="evidence" value="ECO:0007669"/>
    <property type="project" value="TreeGrafter"/>
</dbReference>
<dbReference type="AlphaFoldDB" id="A0A1H0UE13"/>
<protein>
    <recommendedName>
        <fullName evidence="1">N(4)-bis(aminopropyl)spermidine synthase C-terminal domain-containing protein</fullName>
    </recommendedName>
</protein>
<keyword evidence="3" id="KW-1185">Reference proteome</keyword>
<dbReference type="OrthoDB" id="7593728at2"/>
<sequence>MADSLANFLADRGVHSRPLRLLAAALTEGPRTLDWLIRTSAVPRRTVEDLLAAAGAQRDGDQWRLDNVDPALVTPLPTAGDDELRPLFERYLDGVPKPRRALDHVQADLDTMLRRARWLDETYHLPGARLLCVGDHDLTALAACTLRPELSATVLDLDEDLLAYIDATARERGLDIRCLHADLRFGMPEVEADLVFTDPPYTPEGMRLFLARGVESLRPEGRVVVAYGYSERNPALGLKVQQEVLRLGLVFEAVLPGFNRYLGAQAVGSASDLYVLQPTGKSPKLAEVAVRAGDTGIYTHGPQSIESGGPDPEAIAALLRLTRGDDTVQPTLLGPGWSAPVKASGPVAFDLTADPGPWLARTLLAGPPARVGALVGNNHSDITDQRGQVALRELVGAKYRLTFHRSTPDGKHAVVIAEPVPAQGVASALLERVHGKLGNVWREALIRDSGSLTKREARDRIAELAPDEADLGARLIDLPRHRIAAILDAAKD</sequence>
<reference evidence="3" key="1">
    <citation type="submission" date="2016-10" db="EMBL/GenBank/DDBJ databases">
        <authorList>
            <person name="Varghese N."/>
            <person name="Submissions S."/>
        </authorList>
    </citation>
    <scope>NUCLEOTIDE SEQUENCE [LARGE SCALE GENOMIC DNA]</scope>
    <source>
        <strain evidence="3">IBRC-M 10655</strain>
    </source>
</reference>
<evidence type="ECO:0000259" key="1">
    <source>
        <dbReference type="Pfam" id="PF01861"/>
    </source>
</evidence>
<dbReference type="InterPro" id="IPR002723">
    <property type="entry name" value="BpsA_C"/>
</dbReference>
<dbReference type="EMBL" id="FNJB01000011">
    <property type="protein sequence ID" value="SDP64228.1"/>
    <property type="molecule type" value="Genomic_DNA"/>
</dbReference>
<dbReference type="Pfam" id="PF01861">
    <property type="entry name" value="BpsA_C"/>
    <property type="match status" value="1"/>
</dbReference>
<evidence type="ECO:0000313" key="2">
    <source>
        <dbReference type="EMBL" id="SDP64228.1"/>
    </source>
</evidence>
<accession>A0A1H0UE13</accession>
<dbReference type="InterPro" id="IPR029063">
    <property type="entry name" value="SAM-dependent_MTases_sf"/>
</dbReference>
<organism evidence="2 3">
    <name type="scientific">Actinokineospora alba</name>
    <dbReference type="NCBI Taxonomy" id="504798"/>
    <lineage>
        <taxon>Bacteria</taxon>
        <taxon>Bacillati</taxon>
        <taxon>Actinomycetota</taxon>
        <taxon>Actinomycetes</taxon>
        <taxon>Pseudonocardiales</taxon>
        <taxon>Pseudonocardiaceae</taxon>
        <taxon>Actinokineospora</taxon>
    </lineage>
</organism>
<name>A0A1H0UE13_9PSEU</name>
<gene>
    <name evidence="2" type="ORF">SAMN05192558_111105</name>
</gene>
<dbReference type="GO" id="GO:0032259">
    <property type="term" value="P:methylation"/>
    <property type="evidence" value="ECO:0007669"/>
    <property type="project" value="InterPro"/>
</dbReference>